<dbReference type="EMBL" id="FOVE01000010">
    <property type="protein sequence ID" value="SFN49320.1"/>
    <property type="molecule type" value="Genomic_DNA"/>
</dbReference>
<comment type="subcellular location">
    <subcellularLocation>
        <location evidence="1">Membrane</location>
        <topology evidence="1">Multi-pass membrane protein</topology>
    </subcellularLocation>
</comment>
<keyword evidence="4 6" id="KW-1133">Transmembrane helix</keyword>
<feature type="transmembrane region" description="Helical" evidence="6">
    <location>
        <begin position="255"/>
        <end position="275"/>
    </location>
</feature>
<feature type="transmembrane region" description="Helical" evidence="6">
    <location>
        <begin position="296"/>
        <end position="325"/>
    </location>
</feature>
<feature type="transmembrane region" description="Helical" evidence="6">
    <location>
        <begin position="12"/>
        <end position="40"/>
    </location>
</feature>
<dbReference type="InterPro" id="IPR002549">
    <property type="entry name" value="AI-2E-like"/>
</dbReference>
<evidence type="ECO:0000313" key="8">
    <source>
        <dbReference type="Proteomes" id="UP000242869"/>
    </source>
</evidence>
<dbReference type="AlphaFoldDB" id="A0A1I4ZHD7"/>
<reference evidence="8" key="1">
    <citation type="submission" date="2016-10" db="EMBL/GenBank/DDBJ databases">
        <authorList>
            <person name="Varghese N."/>
            <person name="Submissions S."/>
        </authorList>
    </citation>
    <scope>NUCLEOTIDE SEQUENCE [LARGE SCALE GENOMIC DNA]</scope>
    <source>
        <strain evidence="8">DSM 6150</strain>
    </source>
</reference>
<feature type="transmembrane region" description="Helical" evidence="6">
    <location>
        <begin position="60"/>
        <end position="87"/>
    </location>
</feature>
<evidence type="ECO:0000256" key="3">
    <source>
        <dbReference type="ARBA" id="ARBA00022692"/>
    </source>
</evidence>
<evidence type="ECO:0000256" key="2">
    <source>
        <dbReference type="ARBA" id="ARBA00009773"/>
    </source>
</evidence>
<protein>
    <submittedName>
        <fullName evidence="7">Predicted PurR-regulated permease PerM</fullName>
    </submittedName>
</protein>
<dbReference type="GO" id="GO:0016020">
    <property type="term" value="C:membrane"/>
    <property type="evidence" value="ECO:0007669"/>
    <property type="project" value="UniProtKB-SubCell"/>
</dbReference>
<feature type="transmembrane region" description="Helical" evidence="6">
    <location>
        <begin position="192"/>
        <end position="219"/>
    </location>
</feature>
<keyword evidence="8" id="KW-1185">Reference proteome</keyword>
<keyword evidence="3 6" id="KW-0812">Transmembrane</keyword>
<evidence type="ECO:0000256" key="6">
    <source>
        <dbReference type="SAM" id="Phobius"/>
    </source>
</evidence>
<sequence length="335" mass="36801">MLANRVSAPRIASYLLAILALFLVLHFHLIAPLLGGLLVFELVQLVSSRTHLNRLPDKRARLIALVFIAGMIGLLLCMIGAGIFWIFRGEASAVSDLIRRAETIHETLCQDLPKWIAVYLPQDLSGWKTLLNNWTAKHAANLQSFGKHTGHVLAQLLIAMVIGALISLHPRIESRGSLALALQDRCRHLSAAFRNIVFAQVRISALNTFFTWCYLGILLPMWDVHLPLTKTLIAVTFLAGLLPVIGNLISNTAIFMTSLSISPAVAVASLTYLVVIHKLEYFLNARIVGSRISAKAWELLLAMLTLEALFGLQGLVAAPVFYAYVKDELKAAGLV</sequence>
<keyword evidence="5 6" id="KW-0472">Membrane</keyword>
<dbReference type="STRING" id="83765.SAMN05660284_01627"/>
<evidence type="ECO:0000313" key="7">
    <source>
        <dbReference type="EMBL" id="SFN49320.1"/>
    </source>
</evidence>
<dbReference type="RefSeq" id="WP_091194237.1">
    <property type="nucleotide sequence ID" value="NZ_FOVE01000010.1"/>
</dbReference>
<gene>
    <name evidence="7" type="ORF">SAMN05660284_01627</name>
</gene>
<evidence type="ECO:0000256" key="5">
    <source>
        <dbReference type="ARBA" id="ARBA00023136"/>
    </source>
</evidence>
<comment type="similarity">
    <text evidence="2">Belongs to the autoinducer-2 exporter (AI-2E) (TC 2.A.86) family.</text>
</comment>
<feature type="transmembrane region" description="Helical" evidence="6">
    <location>
        <begin position="231"/>
        <end position="249"/>
    </location>
</feature>
<name>A0A1I4ZHD7_9NEIS</name>
<dbReference type="Pfam" id="PF01594">
    <property type="entry name" value="AI-2E_transport"/>
    <property type="match status" value="1"/>
</dbReference>
<evidence type="ECO:0000256" key="1">
    <source>
        <dbReference type="ARBA" id="ARBA00004141"/>
    </source>
</evidence>
<proteinExistence type="inferred from homology"/>
<evidence type="ECO:0000256" key="4">
    <source>
        <dbReference type="ARBA" id="ARBA00022989"/>
    </source>
</evidence>
<accession>A0A1I4ZHD7</accession>
<organism evidence="7 8">
    <name type="scientific">Formivibrio citricus</name>
    <dbReference type="NCBI Taxonomy" id="83765"/>
    <lineage>
        <taxon>Bacteria</taxon>
        <taxon>Pseudomonadati</taxon>
        <taxon>Pseudomonadota</taxon>
        <taxon>Betaproteobacteria</taxon>
        <taxon>Neisseriales</taxon>
        <taxon>Chitinibacteraceae</taxon>
        <taxon>Formivibrio</taxon>
    </lineage>
</organism>
<dbReference type="OrthoDB" id="8113193at2"/>
<dbReference type="Proteomes" id="UP000242869">
    <property type="component" value="Unassembled WGS sequence"/>
</dbReference>